<dbReference type="Pfam" id="PF04055">
    <property type="entry name" value="Radical_SAM"/>
    <property type="match status" value="1"/>
</dbReference>
<dbReference type="PANTHER" id="PTHR30544:SF5">
    <property type="entry name" value="RADICAL SAM CORE DOMAIN-CONTAINING PROTEIN"/>
    <property type="match status" value="1"/>
</dbReference>
<evidence type="ECO:0000256" key="1">
    <source>
        <dbReference type="ARBA" id="ARBA00004496"/>
    </source>
</evidence>
<evidence type="ECO:0000256" key="2">
    <source>
        <dbReference type="ARBA" id="ARBA00022485"/>
    </source>
</evidence>
<comment type="cofactor">
    <cofactor evidence="11">
        <name>[4Fe-4S] cluster</name>
        <dbReference type="ChEBI" id="CHEBI:49883"/>
    </cofactor>
    <text evidence="11">Binds 1 [4Fe-4S] cluster. The cluster is coordinated with 3 cysteines and an exchangeable S-adenosyl-L-methionine.</text>
</comment>
<reference evidence="13 14" key="1">
    <citation type="journal article" date="2016" name="Nat. Commun.">
        <title>Thousands of microbial genomes shed light on interconnected biogeochemical processes in an aquifer system.</title>
        <authorList>
            <person name="Anantharaman K."/>
            <person name="Brown C.T."/>
            <person name="Hug L.A."/>
            <person name="Sharon I."/>
            <person name="Castelle C.J."/>
            <person name="Probst A.J."/>
            <person name="Thomas B.C."/>
            <person name="Singh A."/>
            <person name="Wilkins M.J."/>
            <person name="Karaoz U."/>
            <person name="Brodie E.L."/>
            <person name="Williams K.H."/>
            <person name="Hubbard S.S."/>
            <person name="Banfield J.F."/>
        </authorList>
    </citation>
    <scope>NUCLEOTIDE SEQUENCE [LARGE SCALE GENOMIC DNA]</scope>
</reference>
<dbReference type="SUPFAM" id="SSF102114">
    <property type="entry name" value="Radical SAM enzymes"/>
    <property type="match status" value="1"/>
</dbReference>
<dbReference type="GO" id="GO:0002935">
    <property type="term" value="F:tRNA (adenine(37)-C2)-methyltransferase activity"/>
    <property type="evidence" value="ECO:0007669"/>
    <property type="project" value="UniProtKB-UniRule"/>
</dbReference>
<dbReference type="GO" id="GO:0051539">
    <property type="term" value="F:4 iron, 4 sulfur cluster binding"/>
    <property type="evidence" value="ECO:0007669"/>
    <property type="project" value="UniProtKB-UniRule"/>
</dbReference>
<feature type="binding site" evidence="11">
    <location>
        <begin position="211"/>
        <end position="213"/>
    </location>
    <ligand>
        <name>S-adenosyl-L-methionine</name>
        <dbReference type="ChEBI" id="CHEBI:59789"/>
    </ligand>
</feature>
<keyword evidence="7 11" id="KW-0949">S-adenosyl-L-methionine</keyword>
<dbReference type="GO" id="GO:0005737">
    <property type="term" value="C:cytoplasm"/>
    <property type="evidence" value="ECO:0007669"/>
    <property type="project" value="UniProtKB-SubCell"/>
</dbReference>
<keyword evidence="10 11" id="KW-0411">Iron-sulfur</keyword>
<dbReference type="EC" id="2.1.1.192" evidence="11"/>
<dbReference type="HAMAP" id="MF_01849">
    <property type="entry name" value="RNA_methyltr_RlmN"/>
    <property type="match status" value="1"/>
</dbReference>
<feature type="binding site" evidence="11">
    <location>
        <position position="113"/>
    </location>
    <ligand>
        <name>[4Fe-4S] cluster</name>
        <dbReference type="ChEBI" id="CHEBI:49883"/>
        <note>4Fe-4S-S-AdoMet</note>
    </ligand>
</feature>
<evidence type="ECO:0000256" key="3">
    <source>
        <dbReference type="ARBA" id="ARBA00022490"/>
    </source>
</evidence>
<feature type="binding site" evidence="11">
    <location>
        <begin position="156"/>
        <end position="157"/>
    </location>
    <ligand>
        <name>S-adenosyl-L-methionine</name>
        <dbReference type="ChEBI" id="CHEBI:59789"/>
    </ligand>
</feature>
<keyword evidence="6 11" id="KW-0808">Transferase</keyword>
<dbReference type="Gene3D" id="1.10.150.530">
    <property type="match status" value="1"/>
</dbReference>
<keyword evidence="8 11" id="KW-0479">Metal-binding</keyword>
<dbReference type="InterPro" id="IPR013785">
    <property type="entry name" value="Aldolase_TIM"/>
</dbReference>
<accession>A0A1G1XYW3</accession>
<comment type="caution">
    <text evidence="11">Lacks conserved residue(s) required for the propagation of feature annotation.</text>
</comment>
<evidence type="ECO:0000256" key="5">
    <source>
        <dbReference type="ARBA" id="ARBA00022603"/>
    </source>
</evidence>
<dbReference type="SFLD" id="SFLDF00275">
    <property type="entry name" value="adenosine_C2_methyltransferase"/>
    <property type="match status" value="1"/>
</dbReference>
<dbReference type="FunFam" id="3.20.20.70:FF:000014">
    <property type="entry name" value="Probable dual-specificity RNA methyltransferase RlmN"/>
    <property type="match status" value="1"/>
</dbReference>
<keyword evidence="5 11" id="KW-0489">Methyltransferase</keyword>
<dbReference type="InterPro" id="IPR007197">
    <property type="entry name" value="rSAM"/>
</dbReference>
<feature type="binding site" evidence="11">
    <location>
        <position position="188"/>
    </location>
    <ligand>
        <name>S-adenosyl-L-methionine</name>
        <dbReference type="ChEBI" id="CHEBI:59789"/>
    </ligand>
</feature>
<dbReference type="InterPro" id="IPR040072">
    <property type="entry name" value="Methyltransferase_A"/>
</dbReference>
<dbReference type="SFLD" id="SFLDG01062">
    <property type="entry name" value="methyltransferase_(Class_A)"/>
    <property type="match status" value="1"/>
</dbReference>
<dbReference type="EMBL" id="MHIC01000018">
    <property type="protein sequence ID" value="OGY45124.1"/>
    <property type="molecule type" value="Genomic_DNA"/>
</dbReference>
<dbReference type="GO" id="GO:0030488">
    <property type="term" value="P:tRNA methylation"/>
    <property type="evidence" value="ECO:0007669"/>
    <property type="project" value="UniProtKB-UniRule"/>
</dbReference>
<feature type="binding site" evidence="11">
    <location>
        <position position="106"/>
    </location>
    <ligand>
        <name>[4Fe-4S] cluster</name>
        <dbReference type="ChEBI" id="CHEBI:49883"/>
        <note>4Fe-4S-S-AdoMet</note>
    </ligand>
</feature>
<feature type="active site" description="Proton acceptor" evidence="11">
    <location>
        <position position="85"/>
    </location>
</feature>
<gene>
    <name evidence="11" type="primary">rlmN</name>
    <name evidence="13" type="ORF">A2731_04025</name>
</gene>
<dbReference type="GO" id="GO:0046872">
    <property type="term" value="F:metal ion binding"/>
    <property type="evidence" value="ECO:0007669"/>
    <property type="project" value="UniProtKB-KW"/>
</dbReference>
<evidence type="ECO:0000256" key="4">
    <source>
        <dbReference type="ARBA" id="ARBA00022552"/>
    </source>
</evidence>
<feature type="active site" description="S-methylcysteine intermediate" evidence="11">
    <location>
        <position position="328"/>
    </location>
</feature>
<name>A0A1G1XYW3_9BACT</name>
<evidence type="ECO:0000313" key="14">
    <source>
        <dbReference type="Proteomes" id="UP000176241"/>
    </source>
</evidence>
<dbReference type="InterPro" id="IPR058240">
    <property type="entry name" value="rSAM_sf"/>
</dbReference>
<keyword evidence="3 11" id="KW-0963">Cytoplasm</keyword>
<comment type="catalytic activity">
    <reaction evidence="11">
        <text>adenosine(37) in tRNA + 2 reduced [2Fe-2S]-[ferredoxin] + 2 S-adenosyl-L-methionine = 2-methyladenosine(37) in tRNA + 5'-deoxyadenosine + L-methionine + 2 oxidized [2Fe-2S]-[ferredoxin] + S-adenosyl-L-homocysteine</text>
        <dbReference type="Rhea" id="RHEA:43332"/>
        <dbReference type="Rhea" id="RHEA-COMP:10000"/>
        <dbReference type="Rhea" id="RHEA-COMP:10001"/>
        <dbReference type="Rhea" id="RHEA-COMP:10162"/>
        <dbReference type="Rhea" id="RHEA-COMP:10485"/>
        <dbReference type="ChEBI" id="CHEBI:17319"/>
        <dbReference type="ChEBI" id="CHEBI:33737"/>
        <dbReference type="ChEBI" id="CHEBI:33738"/>
        <dbReference type="ChEBI" id="CHEBI:57844"/>
        <dbReference type="ChEBI" id="CHEBI:57856"/>
        <dbReference type="ChEBI" id="CHEBI:59789"/>
        <dbReference type="ChEBI" id="CHEBI:74411"/>
        <dbReference type="ChEBI" id="CHEBI:74497"/>
        <dbReference type="EC" id="2.1.1.192"/>
    </reaction>
</comment>
<dbReference type="PROSITE" id="PS51918">
    <property type="entry name" value="RADICAL_SAM"/>
    <property type="match status" value="1"/>
</dbReference>
<dbReference type="CDD" id="cd01335">
    <property type="entry name" value="Radical_SAM"/>
    <property type="match status" value="1"/>
</dbReference>
<comment type="catalytic activity">
    <reaction evidence="11">
        <text>adenosine(2503) in 23S rRNA + 2 reduced [2Fe-2S]-[ferredoxin] + 2 S-adenosyl-L-methionine = 2-methyladenosine(2503) in 23S rRNA + 5'-deoxyadenosine + L-methionine + 2 oxidized [2Fe-2S]-[ferredoxin] + S-adenosyl-L-homocysteine</text>
        <dbReference type="Rhea" id="RHEA:42916"/>
        <dbReference type="Rhea" id="RHEA-COMP:10000"/>
        <dbReference type="Rhea" id="RHEA-COMP:10001"/>
        <dbReference type="Rhea" id="RHEA-COMP:10152"/>
        <dbReference type="Rhea" id="RHEA-COMP:10282"/>
        <dbReference type="ChEBI" id="CHEBI:17319"/>
        <dbReference type="ChEBI" id="CHEBI:33737"/>
        <dbReference type="ChEBI" id="CHEBI:33738"/>
        <dbReference type="ChEBI" id="CHEBI:57844"/>
        <dbReference type="ChEBI" id="CHEBI:57856"/>
        <dbReference type="ChEBI" id="CHEBI:59789"/>
        <dbReference type="ChEBI" id="CHEBI:74411"/>
        <dbReference type="ChEBI" id="CHEBI:74497"/>
        <dbReference type="EC" id="2.1.1.192"/>
    </reaction>
</comment>
<evidence type="ECO:0000256" key="7">
    <source>
        <dbReference type="ARBA" id="ARBA00022691"/>
    </source>
</evidence>
<dbReference type="PANTHER" id="PTHR30544">
    <property type="entry name" value="23S RRNA METHYLTRANSFERASE"/>
    <property type="match status" value="1"/>
</dbReference>
<dbReference type="Gene3D" id="3.20.20.70">
    <property type="entry name" value="Aldolase class I"/>
    <property type="match status" value="1"/>
</dbReference>
<evidence type="ECO:0000256" key="6">
    <source>
        <dbReference type="ARBA" id="ARBA00022679"/>
    </source>
</evidence>
<dbReference type="NCBIfam" id="TIGR00048">
    <property type="entry name" value="rRNA_mod_RlmN"/>
    <property type="match status" value="1"/>
</dbReference>
<evidence type="ECO:0000259" key="12">
    <source>
        <dbReference type="PROSITE" id="PS51918"/>
    </source>
</evidence>
<feature type="binding site" evidence="11">
    <location>
        <position position="287"/>
    </location>
    <ligand>
        <name>S-adenosyl-L-methionine</name>
        <dbReference type="ChEBI" id="CHEBI:59789"/>
    </ligand>
</feature>
<evidence type="ECO:0000313" key="13">
    <source>
        <dbReference type="EMBL" id="OGY45124.1"/>
    </source>
</evidence>
<dbReference type="GO" id="GO:0070475">
    <property type="term" value="P:rRNA base methylation"/>
    <property type="evidence" value="ECO:0007669"/>
    <property type="project" value="UniProtKB-UniRule"/>
</dbReference>
<comment type="subcellular location">
    <subcellularLocation>
        <location evidence="1 11">Cytoplasm</location>
    </subcellularLocation>
</comment>
<keyword evidence="11" id="KW-1015">Disulfide bond</keyword>
<comment type="miscellaneous">
    <text evidence="11">Reaction proceeds by a ping-pong mechanism involving intermediate methylation of a conserved cysteine residue.</text>
</comment>
<feature type="binding site" evidence="11">
    <location>
        <position position="110"/>
    </location>
    <ligand>
        <name>[4Fe-4S] cluster</name>
        <dbReference type="ChEBI" id="CHEBI:49883"/>
        <note>4Fe-4S-S-AdoMet</note>
    </ligand>
</feature>
<dbReference type="STRING" id="1797533.A2731_04025"/>
<feature type="domain" description="Radical SAM core" evidence="12">
    <location>
        <begin position="92"/>
        <end position="323"/>
    </location>
</feature>
<dbReference type="GO" id="GO:0019843">
    <property type="term" value="F:rRNA binding"/>
    <property type="evidence" value="ECO:0007669"/>
    <property type="project" value="UniProtKB-UniRule"/>
</dbReference>
<dbReference type="GO" id="GO:0070040">
    <property type="term" value="F:rRNA (adenine(2503)-C2-)-methyltransferase activity"/>
    <property type="evidence" value="ECO:0007669"/>
    <property type="project" value="UniProtKB-UniRule"/>
</dbReference>
<dbReference type="PIRSF" id="PIRSF006004">
    <property type="entry name" value="CHP00048"/>
    <property type="match status" value="1"/>
</dbReference>
<comment type="caution">
    <text evidence="13">The sequence shown here is derived from an EMBL/GenBank/DDBJ whole genome shotgun (WGS) entry which is preliminary data.</text>
</comment>
<dbReference type="Proteomes" id="UP000176241">
    <property type="component" value="Unassembled WGS sequence"/>
</dbReference>
<comment type="similarity">
    <text evidence="11">Belongs to the radical SAM superfamily. RlmN family.</text>
</comment>
<evidence type="ECO:0000256" key="10">
    <source>
        <dbReference type="ARBA" id="ARBA00023014"/>
    </source>
</evidence>
<evidence type="ECO:0000256" key="11">
    <source>
        <dbReference type="HAMAP-Rule" id="MF_01849"/>
    </source>
</evidence>
<protein>
    <recommendedName>
        <fullName evidence="11">Probable dual-specificity RNA methyltransferase RlmN</fullName>
        <ecNumber evidence="11">2.1.1.192</ecNumber>
    </recommendedName>
    <alternativeName>
        <fullName evidence="11">23S rRNA (adenine(2503)-C(2))-methyltransferase</fullName>
    </alternativeName>
    <alternativeName>
        <fullName evidence="11">23S rRNA m2A2503 methyltransferase</fullName>
    </alternativeName>
    <alternativeName>
        <fullName evidence="11">Ribosomal RNA large subunit methyltransferase N</fullName>
    </alternativeName>
    <alternativeName>
        <fullName evidence="11">tRNA (adenine(37)-C(2))-methyltransferase</fullName>
    </alternativeName>
    <alternativeName>
        <fullName evidence="11">tRNA m2A37 methyltransferase</fullName>
    </alternativeName>
</protein>
<evidence type="ECO:0000256" key="8">
    <source>
        <dbReference type="ARBA" id="ARBA00022723"/>
    </source>
</evidence>
<evidence type="ECO:0000256" key="9">
    <source>
        <dbReference type="ARBA" id="ARBA00023004"/>
    </source>
</evidence>
<keyword evidence="9 11" id="KW-0408">Iron</keyword>
<dbReference type="SFLD" id="SFLDS00029">
    <property type="entry name" value="Radical_SAM"/>
    <property type="match status" value="1"/>
</dbReference>
<dbReference type="InterPro" id="IPR027492">
    <property type="entry name" value="RNA_MTrfase_RlmN"/>
</dbReference>
<organism evidence="13 14">
    <name type="scientific">Candidatus Buchananbacteria bacterium RIFCSPHIGHO2_01_FULL_39_8</name>
    <dbReference type="NCBI Taxonomy" id="1797533"/>
    <lineage>
        <taxon>Bacteria</taxon>
        <taxon>Candidatus Buchananiibacteriota</taxon>
    </lineage>
</organism>
<dbReference type="AlphaFoldDB" id="A0A1G1XYW3"/>
<dbReference type="InterPro" id="IPR004383">
    <property type="entry name" value="rRNA_lsu_MTrfase_RlmN/Cfr"/>
</dbReference>
<proteinExistence type="inferred from homology"/>
<comment type="function">
    <text evidence="11">Specifically methylates position 2 of adenine 2503 in 23S rRNA and position 2 of adenine 37 in tRNAs.</text>
</comment>
<dbReference type="GO" id="GO:0000049">
    <property type="term" value="F:tRNA binding"/>
    <property type="evidence" value="ECO:0007669"/>
    <property type="project" value="UniProtKB-UniRule"/>
</dbReference>
<sequence length="343" mass="38609">MRSIMNLENLEKILANQPKFRLKQIYRAIYHDLIKDWSKASNLPLALRQELSAKCDLNIQGDIFKSKSLGTIKVLITLSDGLKIESVLLQHNDGRNTVCVSCQVGCALDCQFCATGQMGFKRNLDCSEILEQILFFSRYLKTKNQKVTNVVFMGMGEPFLNYDNVIKAVRILNDPDCFNIGARKISISTGGIIEGIKKLTNEDLQVNLAISLHAPENALRSRLMPINKTNPLKDLILAVNNYIRRTSRKVMLEYMMIKDVNDSVTQARQLAKLVKDKLYVVNLIPYNITGKFQPSSGSTIKEFKKVLEKEGINVTQRFSFGHDINASCGQLATKSLVNNKTAD</sequence>
<keyword evidence="4 11" id="KW-0698">rRNA processing</keyword>
<keyword evidence="2 11" id="KW-0004">4Fe-4S</keyword>
<keyword evidence="11" id="KW-0819">tRNA processing</keyword>